<comment type="caution">
    <text evidence="2">The sequence shown here is derived from an EMBL/GenBank/DDBJ whole genome shotgun (WGS) entry which is preliminary data.</text>
</comment>
<accession>A0A3L6PGW4</accession>
<sequence length="248" mass="25485">MNARRCCECRHRINGGRGQLFTGGSGRWMPRHRSPRHRRGTPALLLNQGQRPGPSTPAAAASSITTSVSSERTITTSPPAAPRLPTPTPSEEPPRRPLVFRLRRPGCTEFGIRVIPDLTFSVVATAGTAGFGPQAGPSNTGGRPIVNSFAVAGAHPSFTIGTMAARQSAPPFFNSGGPSAAAASAAAASTATDAPGMAPASPSAETDATTSTTPTPARLFGRVAATDRRPGIRRGTWSPAALGLSSDN</sequence>
<feature type="region of interest" description="Disordered" evidence="1">
    <location>
        <begin position="20"/>
        <end position="39"/>
    </location>
</feature>
<feature type="region of interest" description="Disordered" evidence="1">
    <location>
        <begin position="44"/>
        <end position="96"/>
    </location>
</feature>
<reference evidence="3" key="1">
    <citation type="journal article" date="2019" name="Nat. Commun.">
        <title>The genome of broomcorn millet.</title>
        <authorList>
            <person name="Zou C."/>
            <person name="Miki D."/>
            <person name="Li D."/>
            <person name="Tang Q."/>
            <person name="Xiao L."/>
            <person name="Rajput S."/>
            <person name="Deng P."/>
            <person name="Jia W."/>
            <person name="Huang R."/>
            <person name="Zhang M."/>
            <person name="Sun Y."/>
            <person name="Hu J."/>
            <person name="Fu X."/>
            <person name="Schnable P.S."/>
            <person name="Li F."/>
            <person name="Zhang H."/>
            <person name="Feng B."/>
            <person name="Zhu X."/>
            <person name="Liu R."/>
            <person name="Schnable J.C."/>
            <person name="Zhu J.-K."/>
            <person name="Zhang H."/>
        </authorList>
    </citation>
    <scope>NUCLEOTIDE SEQUENCE [LARGE SCALE GENOMIC DNA]</scope>
</reference>
<feature type="compositionally biased region" description="Basic residues" evidence="1">
    <location>
        <begin position="29"/>
        <end position="39"/>
    </location>
</feature>
<dbReference type="Proteomes" id="UP000275267">
    <property type="component" value="Unassembled WGS sequence"/>
</dbReference>
<evidence type="ECO:0000313" key="3">
    <source>
        <dbReference type="Proteomes" id="UP000275267"/>
    </source>
</evidence>
<feature type="region of interest" description="Disordered" evidence="1">
    <location>
        <begin position="192"/>
        <end position="248"/>
    </location>
</feature>
<evidence type="ECO:0000313" key="2">
    <source>
        <dbReference type="EMBL" id="RLM56098.1"/>
    </source>
</evidence>
<dbReference type="EMBL" id="PQIB02000018">
    <property type="protein sequence ID" value="RLM56098.1"/>
    <property type="molecule type" value="Genomic_DNA"/>
</dbReference>
<feature type="compositionally biased region" description="Low complexity" evidence="1">
    <location>
        <begin position="192"/>
        <end position="217"/>
    </location>
</feature>
<proteinExistence type="predicted"/>
<feature type="compositionally biased region" description="Low complexity" evidence="1">
    <location>
        <begin position="56"/>
        <end position="78"/>
    </location>
</feature>
<protein>
    <submittedName>
        <fullName evidence="2">Uncharacterized protein</fullName>
    </submittedName>
</protein>
<gene>
    <name evidence="2" type="ORF">C2845_PM10G09570</name>
</gene>
<evidence type="ECO:0000256" key="1">
    <source>
        <dbReference type="SAM" id="MobiDB-lite"/>
    </source>
</evidence>
<organism evidence="2 3">
    <name type="scientific">Panicum miliaceum</name>
    <name type="common">Proso millet</name>
    <name type="synonym">Broomcorn millet</name>
    <dbReference type="NCBI Taxonomy" id="4540"/>
    <lineage>
        <taxon>Eukaryota</taxon>
        <taxon>Viridiplantae</taxon>
        <taxon>Streptophyta</taxon>
        <taxon>Embryophyta</taxon>
        <taxon>Tracheophyta</taxon>
        <taxon>Spermatophyta</taxon>
        <taxon>Magnoliopsida</taxon>
        <taxon>Liliopsida</taxon>
        <taxon>Poales</taxon>
        <taxon>Poaceae</taxon>
        <taxon>PACMAD clade</taxon>
        <taxon>Panicoideae</taxon>
        <taxon>Panicodae</taxon>
        <taxon>Paniceae</taxon>
        <taxon>Panicinae</taxon>
        <taxon>Panicum</taxon>
        <taxon>Panicum sect. Panicum</taxon>
    </lineage>
</organism>
<keyword evidence="3" id="KW-1185">Reference proteome</keyword>
<name>A0A3L6PGW4_PANMI</name>
<feature type="compositionally biased region" description="Pro residues" evidence="1">
    <location>
        <begin position="79"/>
        <end position="91"/>
    </location>
</feature>
<dbReference type="AlphaFoldDB" id="A0A3L6PGW4"/>